<organism evidence="1 2">
    <name type="scientific">Candidatus Nitrosotalea okcheonensis</name>
    <dbReference type="NCBI Taxonomy" id="1903276"/>
    <lineage>
        <taxon>Archaea</taxon>
        <taxon>Nitrososphaerota</taxon>
        <taxon>Nitrososphaeria</taxon>
        <taxon>Nitrosotaleales</taxon>
        <taxon>Nitrosotaleaceae</taxon>
        <taxon>Nitrosotalea</taxon>
    </lineage>
</organism>
<dbReference type="AlphaFoldDB" id="A0A2H1FC80"/>
<evidence type="ECO:0000313" key="2">
    <source>
        <dbReference type="Proteomes" id="UP000230607"/>
    </source>
</evidence>
<evidence type="ECO:0000313" key="1">
    <source>
        <dbReference type="EMBL" id="SMH70368.1"/>
    </source>
</evidence>
<reference evidence="2" key="1">
    <citation type="submission" date="2017-03" db="EMBL/GenBank/DDBJ databases">
        <authorList>
            <person name="Herbold C."/>
        </authorList>
    </citation>
    <scope>NUCLEOTIDE SEQUENCE [LARGE SCALE GENOMIC DNA]</scope>
</reference>
<protein>
    <submittedName>
        <fullName evidence="1">Uncharacterized protein</fullName>
    </submittedName>
</protein>
<dbReference type="Proteomes" id="UP000230607">
    <property type="component" value="Chromosome 1"/>
</dbReference>
<gene>
    <name evidence="1" type="ORF">NCS_10175</name>
</gene>
<keyword evidence="2" id="KW-1185">Reference proteome</keyword>
<sequence length="215" mass="25250">MFILNRILKKEIDSSSFYKEIRTFIDSTDKSHGIHSAKGSNMERIGACGRYGIYLYVLKKIDDAGTFWLPYWEYDLFSGIENVFPTGTLDKPACQVFIVGVPQYKQKDDDIVYYTTPLWIEKHMDNFDIFEEKIIISKMNEMVNAKRWGNFLETMNSLQNKLFSEKETAYEYFPFDMGNPKYFLTGEIICKQCEAILQNSRHAKEHHHKTGHKIH</sequence>
<proteinExistence type="predicted"/>
<name>A0A2H1FC80_9ARCH</name>
<accession>A0A2H1FC80</accession>
<dbReference type="EMBL" id="LT841358">
    <property type="protein sequence ID" value="SMH70368.1"/>
    <property type="molecule type" value="Genomic_DNA"/>
</dbReference>